<evidence type="ECO:0000313" key="4">
    <source>
        <dbReference type="Proteomes" id="UP000021315"/>
    </source>
</evidence>
<evidence type="ECO:0000256" key="1">
    <source>
        <dbReference type="SAM" id="Coils"/>
    </source>
</evidence>
<dbReference type="STRING" id="1453999.AW06_002867"/>
<dbReference type="Proteomes" id="UP000021315">
    <property type="component" value="Unassembled WGS sequence"/>
</dbReference>
<evidence type="ECO:0000313" key="5">
    <source>
        <dbReference type="Proteomes" id="UP000509684"/>
    </source>
</evidence>
<dbReference type="KEGG" id="acog:HWD57_21310"/>
<feature type="coiled-coil region" evidence="1">
    <location>
        <begin position="149"/>
        <end position="176"/>
    </location>
</feature>
<protein>
    <submittedName>
        <fullName evidence="2">Uncharacterized protein</fullName>
    </submittedName>
</protein>
<evidence type="ECO:0000313" key="3">
    <source>
        <dbReference type="EMBL" id="QLH52029.1"/>
    </source>
</evidence>
<proteinExistence type="predicted"/>
<dbReference type="EMBL" id="JDST02000064">
    <property type="protein sequence ID" value="KFB76070.1"/>
    <property type="molecule type" value="Genomic_DNA"/>
</dbReference>
<feature type="coiled-coil region" evidence="1">
    <location>
        <begin position="8"/>
        <end position="42"/>
    </location>
</feature>
<sequence length="184" mass="20516">MSDLSTLLNDLKKAADSVKTDIKTLDEQIHALNGERESLMNSPVSREDFAAYVRADLAKRGELFQYRIKQFADHSGRGNAKLNSSFVALDRVFQGGRLQNFPFMNGEDCFDGFAPSADAFFFYFGDLIAERFMAALDVVHDWPPGAIPVADLRKRIAEIDHELDTLLTRRDELASQLLSVGIAG</sequence>
<gene>
    <name evidence="2" type="ORF">AW06_002867</name>
    <name evidence="3" type="ORF">HWD57_21310</name>
</gene>
<evidence type="ECO:0000313" key="2">
    <source>
        <dbReference type="EMBL" id="KFB76070.1"/>
    </source>
</evidence>
<accession>A0A080M6H5</accession>
<dbReference type="EMBL" id="CP058708">
    <property type="protein sequence ID" value="QLH52029.1"/>
    <property type="molecule type" value="Genomic_DNA"/>
</dbReference>
<organism evidence="2 4">
    <name type="scientific">Candidatus Accumulibacter cognatus</name>
    <dbReference type="NCBI Taxonomy" id="2954383"/>
    <lineage>
        <taxon>Bacteria</taxon>
        <taxon>Pseudomonadati</taxon>
        <taxon>Pseudomonadota</taxon>
        <taxon>Betaproteobacteria</taxon>
        <taxon>Candidatus Accumulibacter</taxon>
    </lineage>
</organism>
<name>A0A080M6H5_9PROT</name>
<keyword evidence="1" id="KW-0175">Coiled coil</keyword>
<dbReference type="Proteomes" id="UP000509684">
    <property type="component" value="Chromosome"/>
</dbReference>
<reference evidence="3" key="3">
    <citation type="submission" date="2020-06" db="EMBL/GenBank/DDBJ databases">
        <authorList>
            <person name="Arumugam K."/>
            <person name="Besarab I."/>
            <person name="Haryono M."/>
            <person name="Bagci C."/>
            <person name="Beier S."/>
            <person name="Buchfink B."/>
            <person name="Gorska A."/>
            <person name="Qiu G."/>
            <person name="Huson D.H."/>
            <person name="Williams R.B."/>
        </authorList>
    </citation>
    <scope>NUCLEOTIDE SEQUENCE</scope>
    <source>
        <strain evidence="3">SSA1</strain>
    </source>
</reference>
<accession>A0A7D5NH88</accession>
<reference evidence="2 4" key="1">
    <citation type="submission" date="2014-02" db="EMBL/GenBank/DDBJ databases">
        <title>Expanding our view of genomic diversity in Candidatus Accumulibacter clades.</title>
        <authorList>
            <person name="Skennerton C.T."/>
            <person name="Barr J.J."/>
            <person name="Slater F.R."/>
            <person name="Bond P.L."/>
            <person name="Tyson G.W."/>
        </authorList>
    </citation>
    <scope>NUCLEOTIDE SEQUENCE [LARGE SCALE GENOMIC DNA]</scope>
    <source>
        <strain evidence="4">SK-02</strain>
    </source>
</reference>
<dbReference type="AlphaFoldDB" id="A0A080M6H5"/>
<keyword evidence="4" id="KW-1185">Reference proteome</keyword>
<reference evidence="3 5" key="2">
    <citation type="journal article" date="2019" name="Microbiome">
        <title>Annotated bacterial chromosomes from frame-shift-corrected long-read metagenomic data.</title>
        <authorList>
            <person name="Arumugam K."/>
            <person name="Bagci C."/>
            <person name="Bessarab I."/>
            <person name="Beier S."/>
            <person name="Buchfink B."/>
            <person name="Gorska A."/>
            <person name="Qiu G."/>
            <person name="Huson D.H."/>
            <person name="Williams R.B.H."/>
        </authorList>
    </citation>
    <scope>NUCLEOTIDE SEQUENCE [LARGE SCALE GENOMIC DNA]</scope>
    <source>
        <strain evidence="3">SSA1</strain>
    </source>
</reference>
<dbReference type="RefSeq" id="WP_034950598.1">
    <property type="nucleotide sequence ID" value="NZ_JDST02000064.1"/>
</dbReference>